<dbReference type="InterPro" id="IPR001932">
    <property type="entry name" value="PPM-type_phosphatase-like_dom"/>
</dbReference>
<feature type="domain" description="PPM-type phosphatase" evidence="3">
    <location>
        <begin position="348"/>
        <end position="573"/>
    </location>
</feature>
<dbReference type="Gene3D" id="3.30.450.40">
    <property type="match status" value="1"/>
</dbReference>
<dbReference type="PANTHER" id="PTHR43156">
    <property type="entry name" value="STAGE II SPORULATION PROTEIN E-RELATED"/>
    <property type="match status" value="1"/>
</dbReference>
<keyword evidence="1" id="KW-0378">Hydrolase</keyword>
<dbReference type="KEGG" id="arev:RVR_4821"/>
<proteinExistence type="predicted"/>
<dbReference type="SMART" id="SM00331">
    <property type="entry name" value="PP2C_SIG"/>
    <property type="match status" value="1"/>
</dbReference>
<reference evidence="4 5" key="3">
    <citation type="journal article" date="2011" name="Nat. Chem. Biol.">
        <title>Reveromycin A biosynthesis uses RevG and RevJ for stereospecific spiroacetal formation.</title>
        <authorList>
            <person name="Takahashi S."/>
            <person name="Toyoda A."/>
            <person name="Sekiyama Y."/>
            <person name="Takagi H."/>
            <person name="Nogawa T."/>
            <person name="Uramoto M."/>
            <person name="Suzuki R."/>
            <person name="Koshino H."/>
            <person name="Kumano T."/>
            <person name="Panthee S."/>
            <person name="Dairi T."/>
            <person name="Ishikawa J."/>
            <person name="Ikeda H."/>
            <person name="Sakaki Y."/>
            <person name="Osada H."/>
        </authorList>
    </citation>
    <scope>NUCLEOTIDE SEQUENCE [LARGE SCALE GENOMIC DNA]</scope>
    <source>
        <strain evidence="4 5">SN-593</strain>
    </source>
</reference>
<protein>
    <submittedName>
        <fullName evidence="4">Putative magnesium or manganese-dependent protein phosphatase</fullName>
    </submittedName>
</protein>
<name>A0A7U3UTX6_9ACTN</name>
<reference evidence="4 5" key="2">
    <citation type="journal article" date="2011" name="J. Antibiot.">
        <title>Furaquinocins I and J: novel polyketide isoprenoid hybrid compounds from Streptomyces reveromyceticus SN-593.</title>
        <authorList>
            <person name="Panthee S."/>
            <person name="Takahashi S."/>
            <person name="Takagi H."/>
            <person name="Nogawa T."/>
            <person name="Oowada E."/>
            <person name="Uramoto M."/>
            <person name="Osada H."/>
        </authorList>
    </citation>
    <scope>NUCLEOTIDE SEQUENCE [LARGE SCALE GENOMIC DNA]</scope>
    <source>
        <strain evidence="4 5">SN-593</strain>
    </source>
</reference>
<dbReference type="RefSeq" id="WP_202234709.1">
    <property type="nucleotide sequence ID" value="NZ_AP018365.1"/>
</dbReference>
<dbReference type="InterPro" id="IPR036457">
    <property type="entry name" value="PPM-type-like_dom_sf"/>
</dbReference>
<evidence type="ECO:0000256" key="1">
    <source>
        <dbReference type="ARBA" id="ARBA00022801"/>
    </source>
</evidence>
<dbReference type="InterPro" id="IPR029016">
    <property type="entry name" value="GAF-like_dom_sf"/>
</dbReference>
<gene>
    <name evidence="4" type="ORF">RVR_4821</name>
</gene>
<dbReference type="SUPFAM" id="SSF55781">
    <property type="entry name" value="GAF domain-like"/>
    <property type="match status" value="1"/>
</dbReference>
<dbReference type="InterPro" id="IPR000014">
    <property type="entry name" value="PAS"/>
</dbReference>
<keyword evidence="5" id="KW-1185">Reference proteome</keyword>
<dbReference type="InterPro" id="IPR003018">
    <property type="entry name" value="GAF"/>
</dbReference>
<evidence type="ECO:0000313" key="5">
    <source>
        <dbReference type="Proteomes" id="UP000595703"/>
    </source>
</evidence>
<organism evidence="4 5">
    <name type="scientific">Actinacidiphila reveromycinica</name>
    <dbReference type="NCBI Taxonomy" id="659352"/>
    <lineage>
        <taxon>Bacteria</taxon>
        <taxon>Bacillati</taxon>
        <taxon>Actinomycetota</taxon>
        <taxon>Actinomycetes</taxon>
        <taxon>Kitasatosporales</taxon>
        <taxon>Streptomycetaceae</taxon>
        <taxon>Actinacidiphila</taxon>
    </lineage>
</organism>
<dbReference type="GO" id="GO:0016791">
    <property type="term" value="F:phosphatase activity"/>
    <property type="evidence" value="ECO:0007669"/>
    <property type="project" value="TreeGrafter"/>
</dbReference>
<dbReference type="Pfam" id="PF07228">
    <property type="entry name" value="SpoIIE"/>
    <property type="match status" value="1"/>
</dbReference>
<feature type="domain" description="GAF" evidence="2">
    <location>
        <begin position="155"/>
        <end position="327"/>
    </location>
</feature>
<dbReference type="CDD" id="cd00130">
    <property type="entry name" value="PAS"/>
    <property type="match status" value="1"/>
</dbReference>
<dbReference type="Gene3D" id="3.60.40.10">
    <property type="entry name" value="PPM-type phosphatase domain"/>
    <property type="match status" value="1"/>
</dbReference>
<dbReference type="InterPro" id="IPR035965">
    <property type="entry name" value="PAS-like_dom_sf"/>
</dbReference>
<dbReference type="AlphaFoldDB" id="A0A7U3UTX6"/>
<accession>A0A7U3UTX6</accession>
<dbReference type="Gene3D" id="3.30.450.20">
    <property type="entry name" value="PAS domain"/>
    <property type="match status" value="1"/>
</dbReference>
<dbReference type="FunFam" id="3.30.450.40:FF:000035">
    <property type="entry name" value="PAS sensor protein"/>
    <property type="match status" value="1"/>
</dbReference>
<dbReference type="EMBL" id="AP018365">
    <property type="protein sequence ID" value="BBA98583.1"/>
    <property type="molecule type" value="Genomic_DNA"/>
</dbReference>
<dbReference type="InterPro" id="IPR052016">
    <property type="entry name" value="Bact_Sigma-Reg"/>
</dbReference>
<dbReference type="SUPFAM" id="SSF81606">
    <property type="entry name" value="PP2C-like"/>
    <property type="match status" value="1"/>
</dbReference>
<reference evidence="4 5" key="1">
    <citation type="journal article" date="2010" name="J. Bacteriol.">
        <title>Biochemical characterization of a novel indole prenyltransferase from Streptomyces sp. SN-593.</title>
        <authorList>
            <person name="Takahashi S."/>
            <person name="Takagi H."/>
            <person name="Toyoda A."/>
            <person name="Uramoto M."/>
            <person name="Nogawa T."/>
            <person name="Ueki M."/>
            <person name="Sakaki Y."/>
            <person name="Osada H."/>
        </authorList>
    </citation>
    <scope>NUCLEOTIDE SEQUENCE [LARGE SCALE GENOMIC DNA]</scope>
    <source>
        <strain evidence="4 5">SN-593</strain>
    </source>
</reference>
<dbReference type="InterPro" id="IPR013656">
    <property type="entry name" value="PAS_4"/>
</dbReference>
<dbReference type="SUPFAM" id="SSF55785">
    <property type="entry name" value="PYP-like sensor domain (PAS domain)"/>
    <property type="match status" value="1"/>
</dbReference>
<evidence type="ECO:0000259" key="2">
    <source>
        <dbReference type="SMART" id="SM00065"/>
    </source>
</evidence>
<dbReference type="Proteomes" id="UP000595703">
    <property type="component" value="Chromosome"/>
</dbReference>
<dbReference type="Pfam" id="PF13185">
    <property type="entry name" value="GAF_2"/>
    <property type="match status" value="1"/>
</dbReference>
<dbReference type="PANTHER" id="PTHR43156:SF2">
    <property type="entry name" value="STAGE II SPORULATION PROTEIN E"/>
    <property type="match status" value="1"/>
</dbReference>
<evidence type="ECO:0000313" key="4">
    <source>
        <dbReference type="EMBL" id="BBA98583.1"/>
    </source>
</evidence>
<dbReference type="SMART" id="SM00065">
    <property type="entry name" value="GAF"/>
    <property type="match status" value="1"/>
</dbReference>
<reference evidence="4 5" key="4">
    <citation type="journal article" date="2020" name="Sci. Rep.">
        <title>beta-carboline chemical signals induce reveromycin production through a LuxR family regulator in Streptomyces sp. SN-593.</title>
        <authorList>
            <person name="Panthee S."/>
            <person name="Kito N."/>
            <person name="Hayashi T."/>
            <person name="Shimizu T."/>
            <person name="Ishikawa J."/>
            <person name="Hamamoto H."/>
            <person name="Osada H."/>
            <person name="Takahashi S."/>
        </authorList>
    </citation>
    <scope>NUCLEOTIDE SEQUENCE [LARGE SCALE GENOMIC DNA]</scope>
    <source>
        <strain evidence="4 5">SN-593</strain>
    </source>
</reference>
<dbReference type="Pfam" id="PF08448">
    <property type="entry name" value="PAS_4"/>
    <property type="match status" value="1"/>
</dbReference>
<evidence type="ECO:0000259" key="3">
    <source>
        <dbReference type="SMART" id="SM00331"/>
    </source>
</evidence>
<sequence>MQPDGPAPGSPVWQALLEGTQAGVALLGPDLRYLYVNPALARMNGVEVEAHAGRRIADIVPGVDIDEELFRQVLADGRPRELTSSGQTRAGSAHARRHWRGCCHRVTDTGGRVLGVGLVLLEVSEDQETRRELERTRERLLVLDAAAMRIGSTLEMEPTCQELADLLVEVLADAAMVEVLSSGEQDGHRPPPDGTVRLRRSALSAGPSLRAVAAGLGEPGEYLDCQPGSAIPRCLRTGRPIVLNLLSDDEMSRSAPSTGHVPFYRSAGIHSGLIVPLAARGEQIGTVSMVRAGASPAFDEEDVAVARALAERAAISLDNARRYTREHGIAVELQRALLAVPGAPNPRVDTATRYLPAGADDLVGGDWFDTLALPGGLTLLAMGDVMGHGVGAAVEMSHYRSMLRVGAGEGDAPDRVLRRIDRLLAAGGVERPATCLLGIADPLRGAAWFSSAGHLPPALVAPDGRVSLLDVPPGPPLGADLGGRYETVYQPWPPGHTLLLYTDGLVERRGEDIDTSLARLAGLRLPPEGAPSAEGAVPARAGGGSLDALLARVVHRLAPDAAEDDVALLAARAVPEPGPRR</sequence>